<protein>
    <submittedName>
        <fullName evidence="3">Uncharacterized protein</fullName>
    </submittedName>
</protein>
<dbReference type="SUPFAM" id="SSF52777">
    <property type="entry name" value="CoA-dependent acyltransferases"/>
    <property type="match status" value="1"/>
</dbReference>
<keyword evidence="2" id="KW-0808">Transferase</keyword>
<dbReference type="Gene3D" id="3.30.559.10">
    <property type="entry name" value="Chloramphenicol acetyltransferase-like domain"/>
    <property type="match status" value="1"/>
</dbReference>
<organism evidence="3 4">
    <name type="scientific">Digitaria exilis</name>
    <dbReference type="NCBI Taxonomy" id="1010633"/>
    <lineage>
        <taxon>Eukaryota</taxon>
        <taxon>Viridiplantae</taxon>
        <taxon>Streptophyta</taxon>
        <taxon>Embryophyta</taxon>
        <taxon>Tracheophyta</taxon>
        <taxon>Spermatophyta</taxon>
        <taxon>Magnoliopsida</taxon>
        <taxon>Liliopsida</taxon>
        <taxon>Poales</taxon>
        <taxon>Poaceae</taxon>
        <taxon>PACMAD clade</taxon>
        <taxon>Panicoideae</taxon>
        <taxon>Panicodae</taxon>
        <taxon>Paniceae</taxon>
        <taxon>Anthephorinae</taxon>
        <taxon>Digitaria</taxon>
    </lineage>
</organism>
<comment type="similarity">
    <text evidence="1">Belongs to the plant acyltransferase family.</text>
</comment>
<keyword evidence="4" id="KW-1185">Reference proteome</keyword>
<gene>
    <name evidence="3" type="ORF">HU200_026790</name>
</gene>
<name>A0A835EWX1_9POAL</name>
<dbReference type="PANTHER" id="PTHR31147:SF66">
    <property type="entry name" value="OS05G0315700 PROTEIN"/>
    <property type="match status" value="1"/>
</dbReference>
<dbReference type="PANTHER" id="PTHR31147">
    <property type="entry name" value="ACYL TRANSFERASE 4"/>
    <property type="match status" value="1"/>
</dbReference>
<evidence type="ECO:0000256" key="1">
    <source>
        <dbReference type="ARBA" id="ARBA00009861"/>
    </source>
</evidence>
<dbReference type="EMBL" id="JACEFO010001730">
    <property type="protein sequence ID" value="KAF8715837.1"/>
    <property type="molecule type" value="Genomic_DNA"/>
</dbReference>
<dbReference type="Proteomes" id="UP000636709">
    <property type="component" value="Unassembled WGS sequence"/>
</dbReference>
<proteinExistence type="inferred from homology"/>
<accession>A0A835EWX1</accession>
<dbReference type="AlphaFoldDB" id="A0A835EWX1"/>
<reference evidence="3" key="1">
    <citation type="submission" date="2020-07" db="EMBL/GenBank/DDBJ databases">
        <title>Genome sequence and genetic diversity analysis of an under-domesticated orphan crop, white fonio (Digitaria exilis).</title>
        <authorList>
            <person name="Bennetzen J.L."/>
            <person name="Chen S."/>
            <person name="Ma X."/>
            <person name="Wang X."/>
            <person name="Yssel A.E.J."/>
            <person name="Chaluvadi S.R."/>
            <person name="Johnson M."/>
            <person name="Gangashetty P."/>
            <person name="Hamidou F."/>
            <person name="Sanogo M.D."/>
            <person name="Zwaenepoel A."/>
            <person name="Wallace J."/>
            <person name="Van De Peer Y."/>
            <person name="Van Deynze A."/>
        </authorList>
    </citation>
    <scope>NUCLEOTIDE SEQUENCE</scope>
    <source>
        <tissue evidence="3">Leaves</tissue>
    </source>
</reference>
<dbReference type="InterPro" id="IPR050898">
    <property type="entry name" value="Plant_acyltransferase"/>
</dbReference>
<dbReference type="OrthoDB" id="686153at2759"/>
<comment type="caution">
    <text evidence="3">The sequence shown here is derived from an EMBL/GenBank/DDBJ whole genome shotgun (WGS) entry which is preliminary data.</text>
</comment>
<sequence>MPAVYFYPRRDVPIMVGGHLQDPAPVIRDAIARALVHYYPLAGRLRELQGRKLVVDCTGQGVLFVEADADVSLEHFGKALQPPFPCMDELLFDVPGSSETLNSPLLFFQVTRLACGGFILATRMQHAVMDAQGFVQFLGAVAELARGAPAPKVRPVWTRELLEARHPPRPSFAHREYDNDVRVCEGDWQAVAPACFPAVPQQAGVVPHVMSAL</sequence>
<dbReference type="GO" id="GO:0016747">
    <property type="term" value="F:acyltransferase activity, transferring groups other than amino-acyl groups"/>
    <property type="evidence" value="ECO:0007669"/>
    <property type="project" value="UniProtKB-ARBA"/>
</dbReference>
<evidence type="ECO:0000256" key="2">
    <source>
        <dbReference type="ARBA" id="ARBA00022679"/>
    </source>
</evidence>
<dbReference type="Pfam" id="PF02458">
    <property type="entry name" value="Transferase"/>
    <property type="match status" value="1"/>
</dbReference>
<evidence type="ECO:0000313" key="3">
    <source>
        <dbReference type="EMBL" id="KAF8715837.1"/>
    </source>
</evidence>
<dbReference type="InterPro" id="IPR023213">
    <property type="entry name" value="CAT-like_dom_sf"/>
</dbReference>
<evidence type="ECO:0000313" key="4">
    <source>
        <dbReference type="Proteomes" id="UP000636709"/>
    </source>
</evidence>